<dbReference type="InterPro" id="IPR002909">
    <property type="entry name" value="IPT_dom"/>
</dbReference>
<evidence type="ECO:0000256" key="1">
    <source>
        <dbReference type="ARBA" id="ARBA00022729"/>
    </source>
</evidence>
<feature type="domain" description="IPT/TIG" evidence="3">
    <location>
        <begin position="306"/>
        <end position="393"/>
    </location>
</feature>
<dbReference type="InterPro" id="IPR013783">
    <property type="entry name" value="Ig-like_fold"/>
</dbReference>
<dbReference type="PANTHER" id="PTHR46769:SF2">
    <property type="entry name" value="FIBROCYSTIN-L ISOFORM 2 PRECURSOR-RELATED"/>
    <property type="match status" value="1"/>
</dbReference>
<dbReference type="Gene3D" id="2.60.40.10">
    <property type="entry name" value="Immunoglobulins"/>
    <property type="match status" value="1"/>
</dbReference>
<sequence length="803" mass="84412">MGPWVVLVLLLLPTFAMAAVVQKVAGPDQSEVSHASSGGGAHIYLSGVDIGSAFAPPKVFIGINADAECKVQPFTSSRNRLHCIVSPENLPAPNPDYYPNGLDLNFGGGGHGRSGRTRDPLFVREPLRVLKEGRLAPCWHVGGLNHNCMIEFDVAATPRVYRMLTTLVESGGHVRVVGRGIDGGVTGDPKVMATLYRGHNMATGSCGQKDCQASNMGMETVGCITRLGGEEGDSVLGQKTAVATAYSSDNSFGCKLGALEPGLTAGFFNLSLYLNDAKHRGNAYLGFMSTGAIDLSTGSPFDAELLPRISEIVPSEGSLAGGTDLTIFGTGFGADTTALRILVGSASCAVTSVTKAAIQCRMEELSNGLDQPPVAIGSARSSPGERGVRWQLADGKIMLLPSFATDFGWVPGQLNSQGSVISPDWTGANAAGTTTFVDGWFEAPVDGDVTFMLRQDVATHLNQPCIAASTRFANGNVCETAWYVKNLDPTGAASLVEAVSPYMQVASGQELLHHEVQSITLTQANATKMEQTITFTFIECTGNYTDSNCIGTRGGFVHLALGDRLSLPIHIASPIDSYDFRPAAMQPLLGDTYSGVAIKSVDVQHTNVTWVLELTTSWASCTNQLNLPLLSTVREAKATANVTVTRTASCLSGGIDLAYGNGSTTAFLPWSANESTATAIIASLLPNSFSIDRTDNVDLVESSSSTLDWSSVRSDRVMVQRSGDGHTSALFTVTFLGVGTKEMLRVSSAGGLQKSTFSSLSPPTLALTSRDVSVAVTRLMPGGVDLTPLPGRYLSAAANSTVV</sequence>
<dbReference type="AlphaFoldDB" id="A0A0M0LS59"/>
<dbReference type="SMART" id="SM00429">
    <property type="entry name" value="IPT"/>
    <property type="match status" value="1"/>
</dbReference>
<evidence type="ECO:0000259" key="3">
    <source>
        <dbReference type="SMART" id="SM00429"/>
    </source>
</evidence>
<name>A0A0M0LS59_9EUKA</name>
<keyword evidence="5" id="KW-1185">Reference proteome</keyword>
<comment type="caution">
    <text evidence="4">The sequence shown here is derived from an EMBL/GenBank/DDBJ whole genome shotgun (WGS) entry which is preliminary data.</text>
</comment>
<dbReference type="EMBL" id="JWZX01000177">
    <property type="protein sequence ID" value="KOO53563.1"/>
    <property type="molecule type" value="Genomic_DNA"/>
</dbReference>
<organism evidence="4 5">
    <name type="scientific">Chrysochromulina tobinii</name>
    <dbReference type="NCBI Taxonomy" id="1460289"/>
    <lineage>
        <taxon>Eukaryota</taxon>
        <taxon>Haptista</taxon>
        <taxon>Haptophyta</taxon>
        <taxon>Prymnesiophyceae</taxon>
        <taxon>Prymnesiales</taxon>
        <taxon>Chrysochromulinaceae</taxon>
        <taxon>Chrysochromulina</taxon>
    </lineage>
</organism>
<gene>
    <name evidence="4" type="ORF">Ctob_015374</name>
</gene>
<evidence type="ECO:0000313" key="5">
    <source>
        <dbReference type="Proteomes" id="UP000037460"/>
    </source>
</evidence>
<feature type="signal peptide" evidence="2">
    <location>
        <begin position="1"/>
        <end position="18"/>
    </location>
</feature>
<evidence type="ECO:0000313" key="4">
    <source>
        <dbReference type="EMBL" id="KOO53563.1"/>
    </source>
</evidence>
<evidence type="ECO:0000256" key="2">
    <source>
        <dbReference type="SAM" id="SignalP"/>
    </source>
</evidence>
<dbReference type="InterPro" id="IPR014756">
    <property type="entry name" value="Ig_E-set"/>
</dbReference>
<protein>
    <recommendedName>
        <fullName evidence="3">IPT/TIG domain-containing protein</fullName>
    </recommendedName>
</protein>
<dbReference type="CDD" id="cd00603">
    <property type="entry name" value="IPT_PCSR"/>
    <property type="match status" value="1"/>
</dbReference>
<dbReference type="PANTHER" id="PTHR46769">
    <property type="entry name" value="POLYCYSTIC KIDNEY AND HEPATIC DISEASE 1 (AUTOSOMAL RECESSIVE)-LIKE 1"/>
    <property type="match status" value="1"/>
</dbReference>
<keyword evidence="1 2" id="KW-0732">Signal</keyword>
<dbReference type="Proteomes" id="UP000037460">
    <property type="component" value="Unassembled WGS sequence"/>
</dbReference>
<accession>A0A0M0LS59</accession>
<feature type="chain" id="PRO_5005603534" description="IPT/TIG domain-containing protein" evidence="2">
    <location>
        <begin position="19"/>
        <end position="803"/>
    </location>
</feature>
<dbReference type="OrthoDB" id="6161430at2759"/>
<dbReference type="InterPro" id="IPR052387">
    <property type="entry name" value="Fibrocystin"/>
</dbReference>
<proteinExistence type="predicted"/>
<dbReference type="SUPFAM" id="SSF81296">
    <property type="entry name" value="E set domains"/>
    <property type="match status" value="1"/>
</dbReference>
<reference evidence="5" key="1">
    <citation type="journal article" date="2015" name="PLoS Genet.">
        <title>Genome Sequence and Transcriptome Analyses of Chrysochromulina tobin: Metabolic Tools for Enhanced Algal Fitness in the Prominent Order Prymnesiales (Haptophyceae).</title>
        <authorList>
            <person name="Hovde B.T."/>
            <person name="Deodato C.R."/>
            <person name="Hunsperger H.M."/>
            <person name="Ryken S.A."/>
            <person name="Yost W."/>
            <person name="Jha R.K."/>
            <person name="Patterson J."/>
            <person name="Monnat R.J. Jr."/>
            <person name="Barlow S.B."/>
            <person name="Starkenburg S.R."/>
            <person name="Cattolico R.A."/>
        </authorList>
    </citation>
    <scope>NUCLEOTIDE SEQUENCE</scope>
    <source>
        <strain evidence="5">CCMP291</strain>
    </source>
</reference>
<dbReference type="Pfam" id="PF01833">
    <property type="entry name" value="TIG"/>
    <property type="match status" value="1"/>
</dbReference>